<accession>A0A1C6RGA5</accession>
<evidence type="ECO:0000256" key="1">
    <source>
        <dbReference type="SAM" id="MobiDB-lite"/>
    </source>
</evidence>
<evidence type="ECO:0000313" key="2">
    <source>
        <dbReference type="EMBL" id="SCL16198.1"/>
    </source>
</evidence>
<feature type="region of interest" description="Disordered" evidence="1">
    <location>
        <begin position="1"/>
        <end position="23"/>
    </location>
</feature>
<dbReference type="Proteomes" id="UP000199699">
    <property type="component" value="Unassembled WGS sequence"/>
</dbReference>
<reference evidence="2 3" key="1">
    <citation type="submission" date="2016-06" db="EMBL/GenBank/DDBJ databases">
        <authorList>
            <person name="Kjaerup R.B."/>
            <person name="Dalgaard T.S."/>
            <person name="Juul-Madsen H.R."/>
        </authorList>
    </citation>
    <scope>NUCLEOTIDE SEQUENCE [LARGE SCALE GENOMIC DNA]</scope>
    <source>
        <strain evidence="2 3">DSM 43818</strain>
    </source>
</reference>
<sequence>MAGHPAVHPVDLKASAEGESLPREWGLRATPVPAARRVLPVGGR</sequence>
<gene>
    <name evidence="2" type="ORF">GA0070616_0956</name>
</gene>
<feature type="compositionally biased region" description="Basic and acidic residues" evidence="1">
    <location>
        <begin position="10"/>
        <end position="23"/>
    </location>
</feature>
<organism evidence="2 3">
    <name type="scientific">Micromonospora nigra</name>
    <dbReference type="NCBI Taxonomy" id="145857"/>
    <lineage>
        <taxon>Bacteria</taxon>
        <taxon>Bacillati</taxon>
        <taxon>Actinomycetota</taxon>
        <taxon>Actinomycetes</taxon>
        <taxon>Micromonosporales</taxon>
        <taxon>Micromonosporaceae</taxon>
        <taxon>Micromonospora</taxon>
    </lineage>
</organism>
<evidence type="ECO:0000313" key="3">
    <source>
        <dbReference type="Proteomes" id="UP000199699"/>
    </source>
</evidence>
<dbReference type="STRING" id="145857.GA0070616_0956"/>
<name>A0A1C6RGA5_9ACTN</name>
<keyword evidence="3" id="KW-1185">Reference proteome</keyword>
<dbReference type="AlphaFoldDB" id="A0A1C6RGA5"/>
<proteinExistence type="predicted"/>
<dbReference type="EMBL" id="FMHT01000003">
    <property type="protein sequence ID" value="SCL16198.1"/>
    <property type="molecule type" value="Genomic_DNA"/>
</dbReference>
<protein>
    <submittedName>
        <fullName evidence="2">Uncharacterized protein</fullName>
    </submittedName>
</protein>